<dbReference type="Pfam" id="PF04545">
    <property type="entry name" value="Sigma70_r4"/>
    <property type="match status" value="1"/>
</dbReference>
<dbReference type="Gene3D" id="1.10.10.10">
    <property type="entry name" value="Winged helix-like DNA-binding domain superfamily/Winged helix DNA-binding domain"/>
    <property type="match status" value="1"/>
</dbReference>
<dbReference type="Pfam" id="PF05066">
    <property type="entry name" value="HARE-HTH"/>
    <property type="match status" value="1"/>
</dbReference>
<evidence type="ECO:0000256" key="1">
    <source>
        <dbReference type="ARBA" id="ARBA00023163"/>
    </source>
</evidence>
<dbReference type="InterPro" id="IPR036388">
    <property type="entry name" value="WH-like_DNA-bd_sf"/>
</dbReference>
<accession>A0A2H0VH53</accession>
<dbReference type="InterPro" id="IPR000943">
    <property type="entry name" value="RNA_pol_sigma70"/>
</dbReference>
<dbReference type="EMBL" id="PFAG01000014">
    <property type="protein sequence ID" value="PIR98426.1"/>
    <property type="molecule type" value="Genomic_DNA"/>
</dbReference>
<sequence>MIEIAVKLDIDELIRKALQAEDKRARDILVRRFGLKTPEKYTLASLGDEYGLTRERVRQIEAATLKSVRNRIIEEEEVIAFLKLVENYLEGVANLRRSDLLARDFAMLSGYEDGYHTVFENKLVFLAKALGNPYIVDETQDMYTVWHNDKEVHGKAKDFVDSLINSEKHDFDHVLRQIIKEHELPESTILNYLSISKNFGIGPYGHLGADHWVHINPKTVKDMAYLVLLQNSDPMHFREIAEEVNKMSDKKRAHATVHNELIRDDRFKLFGRGTYSLNE</sequence>
<gene>
    <name evidence="4" type="ORF">COT88_01210</name>
</gene>
<dbReference type="SUPFAM" id="SSF88659">
    <property type="entry name" value="Sigma3 and sigma4 domains of RNA polymerase sigma factors"/>
    <property type="match status" value="1"/>
</dbReference>
<dbReference type="InterPro" id="IPR007759">
    <property type="entry name" value="Asxl_HARE-HTH"/>
</dbReference>
<name>A0A2H0VH53_9BACT</name>
<evidence type="ECO:0008006" key="6">
    <source>
        <dbReference type="Google" id="ProtNLM"/>
    </source>
</evidence>
<evidence type="ECO:0000313" key="4">
    <source>
        <dbReference type="EMBL" id="PIR98426.1"/>
    </source>
</evidence>
<evidence type="ECO:0000313" key="5">
    <source>
        <dbReference type="Proteomes" id="UP000230776"/>
    </source>
</evidence>
<dbReference type="Proteomes" id="UP000230776">
    <property type="component" value="Unassembled WGS sequence"/>
</dbReference>
<evidence type="ECO:0000259" key="2">
    <source>
        <dbReference type="Pfam" id="PF04545"/>
    </source>
</evidence>
<dbReference type="PRINTS" id="PR00046">
    <property type="entry name" value="SIGMA70FCT"/>
</dbReference>
<feature type="domain" description="RNA polymerase sigma-70 region 4" evidence="2">
    <location>
        <begin position="23"/>
        <end position="69"/>
    </location>
</feature>
<reference evidence="5" key="1">
    <citation type="submission" date="2017-09" db="EMBL/GenBank/DDBJ databases">
        <title>Depth-based differentiation of microbial function through sediment-hosted aquifers and enrichment of novel symbionts in the deep terrestrial subsurface.</title>
        <authorList>
            <person name="Probst A.J."/>
            <person name="Ladd B."/>
            <person name="Jarett J.K."/>
            <person name="Geller-Mcgrath D.E."/>
            <person name="Sieber C.M.K."/>
            <person name="Emerson J.B."/>
            <person name="Anantharaman K."/>
            <person name="Thomas B.C."/>
            <person name="Malmstrom R."/>
            <person name="Stieglmeier M."/>
            <person name="Klingl A."/>
            <person name="Woyke T."/>
            <person name="Ryan C.M."/>
            <person name="Banfield J.F."/>
        </authorList>
    </citation>
    <scope>NUCLEOTIDE SEQUENCE [LARGE SCALE GENOMIC DNA]</scope>
</reference>
<feature type="domain" description="HTH HARE-type" evidence="3">
    <location>
        <begin position="219"/>
        <end position="277"/>
    </location>
</feature>
<dbReference type="AlphaFoldDB" id="A0A2H0VH53"/>
<dbReference type="GO" id="GO:0003700">
    <property type="term" value="F:DNA-binding transcription factor activity"/>
    <property type="evidence" value="ECO:0007669"/>
    <property type="project" value="InterPro"/>
</dbReference>
<dbReference type="InterPro" id="IPR038087">
    <property type="entry name" value="RNAP_delta_N_dom_sf"/>
</dbReference>
<evidence type="ECO:0000259" key="3">
    <source>
        <dbReference type="Pfam" id="PF05066"/>
    </source>
</evidence>
<comment type="caution">
    <text evidence="4">The sequence shown here is derived from an EMBL/GenBank/DDBJ whole genome shotgun (WGS) entry which is preliminary data.</text>
</comment>
<dbReference type="InterPro" id="IPR013324">
    <property type="entry name" value="RNA_pol_sigma_r3/r4-like"/>
</dbReference>
<keyword evidence="1" id="KW-0804">Transcription</keyword>
<dbReference type="GO" id="GO:0006352">
    <property type="term" value="P:DNA-templated transcription initiation"/>
    <property type="evidence" value="ECO:0007669"/>
    <property type="project" value="InterPro"/>
</dbReference>
<dbReference type="InterPro" id="IPR007630">
    <property type="entry name" value="RNA_pol_sigma70_r4"/>
</dbReference>
<dbReference type="Gene3D" id="1.10.10.1250">
    <property type="entry name" value="RNA polymerase, subunit delta, N-terminal domain"/>
    <property type="match status" value="1"/>
</dbReference>
<protein>
    <recommendedName>
        <fullName evidence="6">HTH HARE-type domain-containing protein</fullName>
    </recommendedName>
</protein>
<organism evidence="4 5">
    <name type="scientific">Candidatus Colwellbacteria bacterium CG10_big_fil_rev_8_21_14_0_10_41_28</name>
    <dbReference type="NCBI Taxonomy" id="1974539"/>
    <lineage>
        <taxon>Bacteria</taxon>
        <taxon>Candidatus Colwelliibacteriota</taxon>
    </lineage>
</organism>
<proteinExistence type="predicted"/>